<dbReference type="EnsemblPlants" id="Pp3c16_12200V3.5">
    <property type="protein sequence ID" value="Pp3c16_12200V3.5"/>
    <property type="gene ID" value="Pp3c16_12200"/>
</dbReference>
<dbReference type="PROSITE" id="PS51180">
    <property type="entry name" value="BRO1"/>
    <property type="match status" value="1"/>
</dbReference>
<dbReference type="InterPro" id="IPR038499">
    <property type="entry name" value="BRO1_sf"/>
</dbReference>
<dbReference type="AlphaFoldDB" id="A0A7I4B3T7"/>
<keyword evidence="4" id="KW-1185">Reference proteome</keyword>
<organism evidence="3 4">
    <name type="scientific">Physcomitrium patens</name>
    <name type="common">Spreading-leaved earth moss</name>
    <name type="synonym">Physcomitrella patens</name>
    <dbReference type="NCBI Taxonomy" id="3218"/>
    <lineage>
        <taxon>Eukaryota</taxon>
        <taxon>Viridiplantae</taxon>
        <taxon>Streptophyta</taxon>
        <taxon>Embryophyta</taxon>
        <taxon>Bryophyta</taxon>
        <taxon>Bryophytina</taxon>
        <taxon>Bryopsida</taxon>
        <taxon>Funariidae</taxon>
        <taxon>Funariales</taxon>
        <taxon>Funariaceae</taxon>
        <taxon>Physcomitrium</taxon>
    </lineage>
</organism>
<proteinExistence type="inferred from homology"/>
<sequence length="437" mass="49224">MGCILSSESAPEDGGSPPGLNADGEIYVYVPGLRTPKYVDLKEHLQDAISADLASRLQYLRSNVLITSGKNTPASKSRRRKTSQGEKWTSGLVFEWTNVEDEKKETALGSVYYELLSVLHLLGMLALQEANVRLTSRPPAEGYAPKVTEESKRNAIEILLKAASYFDCALRAVLPNTPEDIKAKLPADLSEPMLIALEHQALGHGVELQLSFAVDNIKASLAVKRRLACEHVQVWKEANERIEHVPLMDGWRKKLFLFLKWKLTEAKAGAYYFHGLILNEGYEENTHAQALMWLKAAHKYLKDSQRIRLEFSTAEPTTKVPEVWGPIKYFLERIPREAVNKSRVFRENYREEKLPIVVPKLPEFPLALIAEPYHLPPVDPAWEKESGYEGIPTLTPDIASFLAKKDPNPKPAAMSDLRRAWPMSPPLLVTPEMVRAR</sequence>
<evidence type="ECO:0000256" key="1">
    <source>
        <dbReference type="ARBA" id="ARBA00008901"/>
    </source>
</evidence>
<evidence type="ECO:0000313" key="4">
    <source>
        <dbReference type="Proteomes" id="UP000006727"/>
    </source>
</evidence>
<dbReference type="CDD" id="cd09034">
    <property type="entry name" value="BRO1_Alix_like"/>
    <property type="match status" value="1"/>
</dbReference>
<dbReference type="Proteomes" id="UP000006727">
    <property type="component" value="Chromosome 16"/>
</dbReference>
<accession>A0A7I4B3T7</accession>
<dbReference type="PANTHER" id="PTHR23032">
    <property type="entry name" value="BRO1 DOMAIN-CONTAINING PROTEIN BROX"/>
    <property type="match status" value="1"/>
</dbReference>
<dbReference type="InterPro" id="IPR038898">
    <property type="entry name" value="BROX"/>
</dbReference>
<name>A0A7I4B3T7_PHYPA</name>
<reference evidence="3 4" key="2">
    <citation type="journal article" date="2018" name="Plant J.">
        <title>The Physcomitrella patens chromosome-scale assembly reveals moss genome structure and evolution.</title>
        <authorList>
            <person name="Lang D."/>
            <person name="Ullrich K.K."/>
            <person name="Murat F."/>
            <person name="Fuchs J."/>
            <person name="Jenkins J."/>
            <person name="Haas F.B."/>
            <person name="Piednoel M."/>
            <person name="Gundlach H."/>
            <person name="Van Bel M."/>
            <person name="Meyberg R."/>
            <person name="Vives C."/>
            <person name="Morata J."/>
            <person name="Symeonidi A."/>
            <person name="Hiss M."/>
            <person name="Muchero W."/>
            <person name="Kamisugi Y."/>
            <person name="Saleh O."/>
            <person name="Blanc G."/>
            <person name="Decker E.L."/>
            <person name="van Gessel N."/>
            <person name="Grimwood J."/>
            <person name="Hayes R.D."/>
            <person name="Graham S.W."/>
            <person name="Gunter L.E."/>
            <person name="McDaniel S.F."/>
            <person name="Hoernstein S.N.W."/>
            <person name="Larsson A."/>
            <person name="Li F.W."/>
            <person name="Perroud P.F."/>
            <person name="Phillips J."/>
            <person name="Ranjan P."/>
            <person name="Rokshar D.S."/>
            <person name="Rothfels C.J."/>
            <person name="Schneider L."/>
            <person name="Shu S."/>
            <person name="Stevenson D.W."/>
            <person name="Thummler F."/>
            <person name="Tillich M."/>
            <person name="Villarreal Aguilar J.C."/>
            <person name="Widiez T."/>
            <person name="Wong G.K."/>
            <person name="Wymore A."/>
            <person name="Zhang Y."/>
            <person name="Zimmer A.D."/>
            <person name="Quatrano R.S."/>
            <person name="Mayer K.F.X."/>
            <person name="Goodstein D."/>
            <person name="Casacuberta J.M."/>
            <person name="Vandepoele K."/>
            <person name="Reski R."/>
            <person name="Cuming A.C."/>
            <person name="Tuskan G.A."/>
            <person name="Maumus F."/>
            <person name="Salse J."/>
            <person name="Schmutz J."/>
            <person name="Rensing S.A."/>
        </authorList>
    </citation>
    <scope>NUCLEOTIDE SEQUENCE [LARGE SCALE GENOMIC DNA]</scope>
    <source>
        <strain evidence="3 4">cv. Gransden 2004</strain>
    </source>
</reference>
<evidence type="ECO:0000313" key="3">
    <source>
        <dbReference type="EnsemblPlants" id="Pp3c16_12200V3.5"/>
    </source>
</evidence>
<dbReference type="Gramene" id="Pp3c16_12200V3.5">
    <property type="protein sequence ID" value="Pp3c16_12200V3.5"/>
    <property type="gene ID" value="Pp3c16_12200"/>
</dbReference>
<protein>
    <recommendedName>
        <fullName evidence="2">BRO1 domain-containing protein</fullName>
    </recommendedName>
</protein>
<reference evidence="3 4" key="1">
    <citation type="journal article" date="2008" name="Science">
        <title>The Physcomitrella genome reveals evolutionary insights into the conquest of land by plants.</title>
        <authorList>
            <person name="Rensing S."/>
            <person name="Lang D."/>
            <person name="Zimmer A."/>
            <person name="Terry A."/>
            <person name="Salamov A."/>
            <person name="Shapiro H."/>
            <person name="Nishiyama T."/>
            <person name="Perroud P.-F."/>
            <person name="Lindquist E."/>
            <person name="Kamisugi Y."/>
            <person name="Tanahashi T."/>
            <person name="Sakakibara K."/>
            <person name="Fujita T."/>
            <person name="Oishi K."/>
            <person name="Shin-I T."/>
            <person name="Kuroki Y."/>
            <person name="Toyoda A."/>
            <person name="Suzuki Y."/>
            <person name="Hashimoto A."/>
            <person name="Yamaguchi K."/>
            <person name="Sugano A."/>
            <person name="Kohara Y."/>
            <person name="Fujiyama A."/>
            <person name="Anterola A."/>
            <person name="Aoki S."/>
            <person name="Ashton N."/>
            <person name="Barbazuk W.B."/>
            <person name="Barker E."/>
            <person name="Bennetzen J."/>
            <person name="Bezanilla M."/>
            <person name="Blankenship R."/>
            <person name="Cho S.H."/>
            <person name="Dutcher S."/>
            <person name="Estelle M."/>
            <person name="Fawcett J.A."/>
            <person name="Gundlach H."/>
            <person name="Hanada K."/>
            <person name="Heyl A."/>
            <person name="Hicks K.A."/>
            <person name="Hugh J."/>
            <person name="Lohr M."/>
            <person name="Mayer K."/>
            <person name="Melkozernov A."/>
            <person name="Murata T."/>
            <person name="Nelson D."/>
            <person name="Pils B."/>
            <person name="Prigge M."/>
            <person name="Reiss B."/>
            <person name="Renner T."/>
            <person name="Rombauts S."/>
            <person name="Rushton P."/>
            <person name="Sanderfoot A."/>
            <person name="Schween G."/>
            <person name="Shiu S.-H."/>
            <person name="Stueber K."/>
            <person name="Theodoulou F.L."/>
            <person name="Tu H."/>
            <person name="Van de Peer Y."/>
            <person name="Verrier P.J."/>
            <person name="Waters E."/>
            <person name="Wood A."/>
            <person name="Yang L."/>
            <person name="Cove D."/>
            <person name="Cuming A."/>
            <person name="Hasebe M."/>
            <person name="Lucas S."/>
            <person name="Mishler D.B."/>
            <person name="Reski R."/>
            <person name="Grigoriev I."/>
            <person name="Quatrano R.S."/>
            <person name="Boore J.L."/>
        </authorList>
    </citation>
    <scope>NUCLEOTIDE SEQUENCE [LARGE SCALE GENOMIC DNA]</scope>
    <source>
        <strain evidence="3 4">cv. Gransden 2004</strain>
    </source>
</reference>
<evidence type="ECO:0000259" key="2">
    <source>
        <dbReference type="PROSITE" id="PS51180"/>
    </source>
</evidence>
<dbReference type="SMART" id="SM01041">
    <property type="entry name" value="BRO1"/>
    <property type="match status" value="1"/>
</dbReference>
<gene>
    <name evidence="3" type="primary">LOC112293079</name>
</gene>
<dbReference type="EMBL" id="ABEU02000016">
    <property type="status" value="NOT_ANNOTATED_CDS"/>
    <property type="molecule type" value="Genomic_DNA"/>
</dbReference>
<dbReference type="InterPro" id="IPR004328">
    <property type="entry name" value="BRO1_dom"/>
</dbReference>
<feature type="domain" description="BRO1" evidence="2">
    <location>
        <begin position="27"/>
        <end position="437"/>
    </location>
</feature>
<dbReference type="Pfam" id="PF03097">
    <property type="entry name" value="BRO1"/>
    <property type="match status" value="1"/>
</dbReference>
<dbReference type="Gene3D" id="1.25.40.280">
    <property type="entry name" value="alix/aip1 like domains"/>
    <property type="match status" value="1"/>
</dbReference>
<comment type="similarity">
    <text evidence="1">Belongs to the BROX family.</text>
</comment>
<reference evidence="3" key="3">
    <citation type="submission" date="2020-12" db="UniProtKB">
        <authorList>
            <consortium name="EnsemblPlants"/>
        </authorList>
    </citation>
    <scope>IDENTIFICATION</scope>
</reference>
<dbReference type="PANTHER" id="PTHR23032:SF13">
    <property type="entry name" value="BRO1 DOMAIN-CONTAINING PROTEIN BROX"/>
    <property type="match status" value="1"/>
</dbReference>